<evidence type="ECO:0000256" key="2">
    <source>
        <dbReference type="ARBA" id="ARBA00023295"/>
    </source>
</evidence>
<keyword evidence="2" id="KW-0326">Glycosidase</keyword>
<evidence type="ECO:0000313" key="5">
    <source>
        <dbReference type="EMBL" id="SFE46431.1"/>
    </source>
</evidence>
<feature type="region of interest" description="Disordered" evidence="4">
    <location>
        <begin position="574"/>
        <end position="600"/>
    </location>
</feature>
<protein>
    <recommendedName>
        <fullName evidence="3">Putative periplasmic trehalase</fullName>
    </recommendedName>
</protein>
<dbReference type="InterPro" id="IPR018232">
    <property type="entry name" value="Glyco_hydro_37_CS"/>
</dbReference>
<dbReference type="STRING" id="1177982.SAMN04489711_102177"/>
<dbReference type="Gene3D" id="1.50.10.10">
    <property type="match status" value="1"/>
</dbReference>
<keyword evidence="1" id="KW-0378">Hydrolase</keyword>
<dbReference type="GO" id="GO:0004555">
    <property type="term" value="F:alpha,alpha-trehalase activity"/>
    <property type="evidence" value="ECO:0007669"/>
    <property type="project" value="InterPro"/>
</dbReference>
<proteinExistence type="predicted"/>
<evidence type="ECO:0000256" key="3">
    <source>
        <dbReference type="ARBA" id="ARBA00073174"/>
    </source>
</evidence>
<evidence type="ECO:0000313" key="6">
    <source>
        <dbReference type="Proteomes" id="UP000199119"/>
    </source>
</evidence>
<accession>A0A1I2AR35</accession>
<dbReference type="InterPro" id="IPR012341">
    <property type="entry name" value="6hp_glycosidase-like_sf"/>
</dbReference>
<dbReference type="SUPFAM" id="SSF48208">
    <property type="entry name" value="Six-hairpin glycosidases"/>
    <property type="match status" value="1"/>
</dbReference>
<dbReference type="NCBIfam" id="NF009773">
    <property type="entry name" value="PRK13270.1"/>
    <property type="match status" value="1"/>
</dbReference>
<evidence type="ECO:0000256" key="4">
    <source>
        <dbReference type="SAM" id="MobiDB-lite"/>
    </source>
</evidence>
<sequence length="600" mass="66246">MSSMSATTAPPAPVNPAAASQRISDRHPAYRIHLNLSRVQAPGAPPCDHCTPADRYQELFIAVQSQQVFADSKTFVDCAPRQEPEAILAAYRALHAQPGFDLGAFVMEHFSSPEVTNDDYVGTPGLSLAEHIDALWPVLTRSPKEHPQRGSALPLAHPYVVPGGRFAELYYWDSYFAMLGLAASGRTTLLHHMTDNFARLIDAFGFVPNGTRTYYLSRSQPPLFASMAELSALAGGPPVSHYLPQLLQEHAFWMDGLHVLHPGDARRRVVALPGGEVLNRYWDDRDTPREESWREDVETASLADRPSPEVYRDLRAACESGWDFSTRWLRAPDPADPATLQLSQICTTQLLPVDLNAFLYRLEVSIAKASQTMGDAATARHFHELAAHRREAVNRLLWNEAEGAYFDYDWKAGTLRTCLTAATLVPLYAGMATEAQAAAVARTVQARLLAPGGLATTECASGQQWDRPNGWAPLQWMAVRGLERYGHRALALEVRRRWIDTVRAVYQREGKLVEKYALRAHEHDTAAGGDGGEYPLQDGFGWTNGVVQCWLDPRYDTEAAAQAIYYGPPDESLMRQSWADEPTAEDSATHGATDGTARGG</sequence>
<dbReference type="InterPro" id="IPR008928">
    <property type="entry name" value="6-hairpin_glycosidase_sf"/>
</dbReference>
<dbReference type="Proteomes" id="UP000199119">
    <property type="component" value="Unassembled WGS sequence"/>
</dbReference>
<dbReference type="PANTHER" id="PTHR23403">
    <property type="entry name" value="TREHALASE"/>
    <property type="match status" value="1"/>
</dbReference>
<dbReference type="NCBIfam" id="NF009774">
    <property type="entry name" value="PRK13271.1"/>
    <property type="match status" value="1"/>
</dbReference>
<dbReference type="PROSITE" id="PS00927">
    <property type="entry name" value="TREHALASE_1"/>
    <property type="match status" value="1"/>
</dbReference>
<evidence type="ECO:0000256" key="1">
    <source>
        <dbReference type="ARBA" id="ARBA00022801"/>
    </source>
</evidence>
<dbReference type="AlphaFoldDB" id="A0A1I2AR35"/>
<dbReference type="PROSITE" id="PS00928">
    <property type="entry name" value="TREHALASE_2"/>
    <property type="match status" value="1"/>
</dbReference>
<dbReference type="EMBL" id="FONX01000002">
    <property type="protein sequence ID" value="SFE46431.1"/>
    <property type="molecule type" value="Genomic_DNA"/>
</dbReference>
<feature type="region of interest" description="Disordered" evidence="4">
    <location>
        <begin position="1"/>
        <end position="22"/>
    </location>
</feature>
<dbReference type="Pfam" id="PF01204">
    <property type="entry name" value="Trehalase"/>
    <property type="match status" value="1"/>
</dbReference>
<dbReference type="FunFam" id="1.50.10.10:FF:000003">
    <property type="entry name" value="Cytoplasmic trehalase"/>
    <property type="match status" value="1"/>
</dbReference>
<organism evidence="5 6">
    <name type="scientific">Paracidovorax wautersii</name>
    <dbReference type="NCBI Taxonomy" id="1177982"/>
    <lineage>
        <taxon>Bacteria</taxon>
        <taxon>Pseudomonadati</taxon>
        <taxon>Pseudomonadota</taxon>
        <taxon>Betaproteobacteria</taxon>
        <taxon>Burkholderiales</taxon>
        <taxon>Comamonadaceae</taxon>
        <taxon>Paracidovorax</taxon>
    </lineage>
</organism>
<dbReference type="GO" id="GO:0005993">
    <property type="term" value="P:trehalose catabolic process"/>
    <property type="evidence" value="ECO:0007669"/>
    <property type="project" value="TreeGrafter"/>
</dbReference>
<gene>
    <name evidence="5" type="ORF">SAMN04489711_102177</name>
</gene>
<reference evidence="6" key="1">
    <citation type="submission" date="2016-10" db="EMBL/GenBank/DDBJ databases">
        <authorList>
            <person name="Varghese N."/>
            <person name="Submissions S."/>
        </authorList>
    </citation>
    <scope>NUCLEOTIDE SEQUENCE [LARGE SCALE GENOMIC DNA]</scope>
    <source>
        <strain evidence="6">DSM 27981</strain>
    </source>
</reference>
<dbReference type="PRINTS" id="PR00744">
    <property type="entry name" value="GLHYDRLASE37"/>
</dbReference>
<dbReference type="InterPro" id="IPR001661">
    <property type="entry name" value="Glyco_hydro_37"/>
</dbReference>
<name>A0A1I2AR35_9BURK</name>
<dbReference type="PANTHER" id="PTHR23403:SF8">
    <property type="entry name" value="CYTOPLASMIC TREHALASE"/>
    <property type="match status" value="1"/>
</dbReference>
<keyword evidence="6" id="KW-1185">Reference proteome</keyword>